<gene>
    <name evidence="1" type="ORF">KC19_12G108300</name>
</gene>
<dbReference type="EMBL" id="CM026433">
    <property type="protein sequence ID" value="KAG0554653.1"/>
    <property type="molecule type" value="Genomic_DNA"/>
</dbReference>
<reference evidence="1" key="1">
    <citation type="submission" date="2020-06" db="EMBL/GenBank/DDBJ databases">
        <title>WGS assembly of Ceratodon purpureus strain R40.</title>
        <authorList>
            <person name="Carey S.B."/>
            <person name="Jenkins J."/>
            <person name="Shu S."/>
            <person name="Lovell J.T."/>
            <person name="Sreedasyam A."/>
            <person name="Maumus F."/>
            <person name="Tiley G.P."/>
            <person name="Fernandez-Pozo N."/>
            <person name="Barry K."/>
            <person name="Chen C."/>
            <person name="Wang M."/>
            <person name="Lipzen A."/>
            <person name="Daum C."/>
            <person name="Saski C.A."/>
            <person name="Payton A.C."/>
            <person name="Mcbreen J.C."/>
            <person name="Conrad R.E."/>
            <person name="Kollar L.M."/>
            <person name="Olsson S."/>
            <person name="Huttunen S."/>
            <person name="Landis J.B."/>
            <person name="Wickett N.J."/>
            <person name="Johnson M.G."/>
            <person name="Rensing S.A."/>
            <person name="Grimwood J."/>
            <person name="Schmutz J."/>
            <person name="Mcdaniel S.F."/>
        </authorList>
    </citation>
    <scope>NUCLEOTIDE SEQUENCE</scope>
    <source>
        <strain evidence="1">R40</strain>
    </source>
</reference>
<organism evidence="1 2">
    <name type="scientific">Ceratodon purpureus</name>
    <name type="common">Fire moss</name>
    <name type="synonym">Dicranum purpureum</name>
    <dbReference type="NCBI Taxonomy" id="3225"/>
    <lineage>
        <taxon>Eukaryota</taxon>
        <taxon>Viridiplantae</taxon>
        <taxon>Streptophyta</taxon>
        <taxon>Embryophyta</taxon>
        <taxon>Bryophyta</taxon>
        <taxon>Bryophytina</taxon>
        <taxon>Bryopsida</taxon>
        <taxon>Dicranidae</taxon>
        <taxon>Pseudoditrichales</taxon>
        <taxon>Ditrichaceae</taxon>
        <taxon>Ceratodon</taxon>
    </lineage>
</organism>
<name>A0A8T0G5U8_CERPU</name>
<evidence type="ECO:0000313" key="2">
    <source>
        <dbReference type="Proteomes" id="UP000822688"/>
    </source>
</evidence>
<sequence>MRGSLMGVTSAVSLQHPGAAGSAAMGALARAKVIPSR</sequence>
<proteinExistence type="predicted"/>
<protein>
    <submittedName>
        <fullName evidence="1">Uncharacterized protein</fullName>
    </submittedName>
</protein>
<dbReference type="Proteomes" id="UP000822688">
    <property type="component" value="Chromosome 12"/>
</dbReference>
<comment type="caution">
    <text evidence="1">The sequence shown here is derived from an EMBL/GenBank/DDBJ whole genome shotgun (WGS) entry which is preliminary data.</text>
</comment>
<keyword evidence="2" id="KW-1185">Reference proteome</keyword>
<dbReference type="AlphaFoldDB" id="A0A8T0G5U8"/>
<evidence type="ECO:0000313" key="1">
    <source>
        <dbReference type="EMBL" id="KAG0554653.1"/>
    </source>
</evidence>
<accession>A0A8T0G5U8</accession>